<accession>D4U001</accession>
<comment type="caution">
    <text evidence="2">The sequence shown here is derived from an EMBL/GenBank/DDBJ whole genome shotgun (WGS) entry which is preliminary data.</text>
</comment>
<gene>
    <name evidence="2" type="ORF">HMPREF0970_01537</name>
</gene>
<proteinExistence type="predicted"/>
<dbReference type="HOGENOM" id="CLU_2366572_0_0_11"/>
<dbReference type="Proteomes" id="UP000003150">
    <property type="component" value="Unassembled WGS sequence"/>
</dbReference>
<dbReference type="EMBL" id="ACYT02000052">
    <property type="protein sequence ID" value="EFF79534.1"/>
    <property type="molecule type" value="Genomic_DNA"/>
</dbReference>
<name>D4U001_9ACTO</name>
<evidence type="ECO:0000256" key="1">
    <source>
        <dbReference type="SAM" id="MobiDB-lite"/>
    </source>
</evidence>
<evidence type="ECO:0000313" key="2">
    <source>
        <dbReference type="EMBL" id="EFF79534.1"/>
    </source>
</evidence>
<feature type="region of interest" description="Disordered" evidence="1">
    <location>
        <begin position="45"/>
        <end position="95"/>
    </location>
</feature>
<protein>
    <submittedName>
        <fullName evidence="2">Uncharacterized protein</fullName>
    </submittedName>
</protein>
<organism evidence="2 3">
    <name type="scientific">Schaalia odontolytica F0309</name>
    <dbReference type="NCBI Taxonomy" id="649742"/>
    <lineage>
        <taxon>Bacteria</taxon>
        <taxon>Bacillati</taxon>
        <taxon>Actinomycetota</taxon>
        <taxon>Actinomycetes</taxon>
        <taxon>Actinomycetales</taxon>
        <taxon>Actinomycetaceae</taxon>
        <taxon>Schaalia</taxon>
    </lineage>
</organism>
<dbReference type="AlphaFoldDB" id="D4U001"/>
<feature type="compositionally biased region" description="Basic and acidic residues" evidence="1">
    <location>
        <begin position="83"/>
        <end position="95"/>
    </location>
</feature>
<sequence length="95" mass="9568">MAGVCLMYEGEFCEHSPPSESLAGVVADDEGVAVGVGRTLGVGTGSAWATPGPNAPESSGETTGAAIGTSASPAISEAPTRPRPKDRERARRVLT</sequence>
<evidence type="ECO:0000313" key="3">
    <source>
        <dbReference type="Proteomes" id="UP000003150"/>
    </source>
</evidence>
<reference evidence="2 3" key="1">
    <citation type="submission" date="2009-10" db="EMBL/GenBank/DDBJ databases">
        <authorList>
            <person name="Weinstock G."/>
            <person name="Sodergren E."/>
            <person name="Clifton S."/>
            <person name="Fulton L."/>
            <person name="Fulton B."/>
            <person name="Courtney L."/>
            <person name="Fronick C."/>
            <person name="Harrison M."/>
            <person name="Strong C."/>
            <person name="Farmer C."/>
            <person name="Delahaunty K."/>
            <person name="Markovic C."/>
            <person name="Hall O."/>
            <person name="Minx P."/>
            <person name="Tomlinson C."/>
            <person name="Mitreva M."/>
            <person name="Nelson J."/>
            <person name="Hou S."/>
            <person name="Wollam A."/>
            <person name="Pepin K.H."/>
            <person name="Johnson M."/>
            <person name="Bhonagiri V."/>
            <person name="Nash W.E."/>
            <person name="Warren W."/>
            <person name="Chinwalla A."/>
            <person name="Mardis E.R."/>
            <person name="Wilson R.K."/>
        </authorList>
    </citation>
    <scope>NUCLEOTIDE SEQUENCE [LARGE SCALE GENOMIC DNA]</scope>
    <source>
        <strain evidence="2 3">F0309</strain>
    </source>
</reference>